<feature type="region of interest" description="Disordered" evidence="1">
    <location>
        <begin position="359"/>
        <end position="416"/>
    </location>
</feature>
<dbReference type="Proteomes" id="UP001234581">
    <property type="component" value="Unassembled WGS sequence"/>
</dbReference>
<evidence type="ECO:0000256" key="2">
    <source>
        <dbReference type="SAM" id="SignalP"/>
    </source>
</evidence>
<feature type="region of interest" description="Disordered" evidence="1">
    <location>
        <begin position="202"/>
        <end position="266"/>
    </location>
</feature>
<feature type="region of interest" description="Disordered" evidence="1">
    <location>
        <begin position="140"/>
        <end position="165"/>
    </location>
</feature>
<reference evidence="3 4" key="1">
    <citation type="submission" date="2023-03" db="EMBL/GenBank/DDBJ databases">
        <title>Genome sequence of Lichtheimia ornata CBS 291.66.</title>
        <authorList>
            <person name="Mohabir J.T."/>
            <person name="Shea T.P."/>
            <person name="Kurbessoian T."/>
            <person name="Berby B."/>
            <person name="Fontaine J."/>
            <person name="Livny J."/>
            <person name="Gnirke A."/>
            <person name="Stajich J.E."/>
            <person name="Cuomo C.A."/>
        </authorList>
    </citation>
    <scope>NUCLEOTIDE SEQUENCE [LARGE SCALE GENOMIC DNA]</scope>
    <source>
        <strain evidence="3">CBS 291.66</strain>
    </source>
</reference>
<feature type="region of interest" description="Disordered" evidence="1">
    <location>
        <begin position="25"/>
        <end position="55"/>
    </location>
</feature>
<dbReference type="PROSITE" id="PS51257">
    <property type="entry name" value="PROKAR_LIPOPROTEIN"/>
    <property type="match status" value="1"/>
</dbReference>
<protein>
    <submittedName>
        <fullName evidence="3">Uncharacterized protein</fullName>
    </submittedName>
</protein>
<dbReference type="EMBL" id="JARTCD010000020">
    <property type="protein sequence ID" value="KAJ8659098.1"/>
    <property type="molecule type" value="Genomic_DNA"/>
</dbReference>
<feature type="compositionally biased region" description="Polar residues" evidence="1">
    <location>
        <begin position="218"/>
        <end position="227"/>
    </location>
</feature>
<keyword evidence="4" id="KW-1185">Reference proteome</keyword>
<evidence type="ECO:0000313" key="3">
    <source>
        <dbReference type="EMBL" id="KAJ8659098.1"/>
    </source>
</evidence>
<evidence type="ECO:0000313" key="4">
    <source>
        <dbReference type="Proteomes" id="UP001234581"/>
    </source>
</evidence>
<accession>A0AAD7V5S6</accession>
<feature type="chain" id="PRO_5041908785" evidence="2">
    <location>
        <begin position="22"/>
        <end position="416"/>
    </location>
</feature>
<gene>
    <name evidence="3" type="ORF">O0I10_005137</name>
</gene>
<dbReference type="AlphaFoldDB" id="A0AAD7V5S6"/>
<dbReference type="GeneID" id="83212550"/>
<proteinExistence type="predicted"/>
<dbReference type="RefSeq" id="XP_058344011.1">
    <property type="nucleotide sequence ID" value="XM_058485184.1"/>
</dbReference>
<organism evidence="3 4">
    <name type="scientific">Lichtheimia ornata</name>
    <dbReference type="NCBI Taxonomy" id="688661"/>
    <lineage>
        <taxon>Eukaryota</taxon>
        <taxon>Fungi</taxon>
        <taxon>Fungi incertae sedis</taxon>
        <taxon>Mucoromycota</taxon>
        <taxon>Mucoromycotina</taxon>
        <taxon>Mucoromycetes</taxon>
        <taxon>Mucorales</taxon>
        <taxon>Lichtheimiaceae</taxon>
        <taxon>Lichtheimia</taxon>
    </lineage>
</organism>
<sequence>MLHYPIRSAVLLLWTTIACQAAVIPPPPPQLPPQQELTEPSPPLLDHQQHDQQSSQENAAFLNYNNNNNYYNNDPPTTTTNLMAAEPPSDDVVMQNDFAVPPPPIVNIKVPDAGSQQDSLAYDNNQHVDSLMDHHAINNNNEDEMLDNSSLSTMDDEEDDDDNELYDDEEEDDLMTTNDEEGYLFNVPDHNENMMESEELVVDPSTGMPAFRNKNDNDFNVMNQPNAPQSPPVNDLGINVPPPPSPPPADQKPLPATDASTSTTPLHQRSSFFGDWRLLLAALALLAVWKLITGKPRLMGASTRLSIAETVGPHLERRKQLIQKYELAAAARRIPIHTNDIAPRKVPSFVFPTIPEEEDEEGSAFDRSTRRVSTGHIRPSPPSILLGNTMPAARTSGSNSSFHHSRHVSFSGKFNL</sequence>
<feature type="compositionally biased region" description="Acidic residues" evidence="1">
    <location>
        <begin position="154"/>
        <end position="165"/>
    </location>
</feature>
<evidence type="ECO:0000256" key="1">
    <source>
        <dbReference type="SAM" id="MobiDB-lite"/>
    </source>
</evidence>
<keyword evidence="2" id="KW-0732">Signal</keyword>
<feature type="signal peptide" evidence="2">
    <location>
        <begin position="1"/>
        <end position="21"/>
    </location>
</feature>
<name>A0AAD7V5S6_9FUNG</name>
<comment type="caution">
    <text evidence="3">The sequence shown here is derived from an EMBL/GenBank/DDBJ whole genome shotgun (WGS) entry which is preliminary data.</text>
</comment>
<feature type="compositionally biased region" description="Pro residues" evidence="1">
    <location>
        <begin position="240"/>
        <end position="250"/>
    </location>
</feature>